<evidence type="ECO:0000256" key="3">
    <source>
        <dbReference type="PROSITE-ProRule" id="PRU00284"/>
    </source>
</evidence>
<name>A0ABV1SJZ6_9RHOB</name>
<evidence type="ECO:0000259" key="8">
    <source>
        <dbReference type="PROSITE" id="PS50885"/>
    </source>
</evidence>
<reference evidence="10 11" key="1">
    <citation type="submission" date="2024-06" db="EMBL/GenBank/DDBJ databases">
        <title>Thioclava kandeliae sp. nov. from a rhizosphere soil sample of Kandelia candel in a mangrove.</title>
        <authorList>
            <person name="Mu T."/>
        </authorList>
    </citation>
    <scope>NUCLEOTIDE SEQUENCE [LARGE SCALE GENOMIC DNA]</scope>
    <source>
        <strain evidence="10 11">CPCC 100088</strain>
    </source>
</reference>
<dbReference type="RefSeq" id="WP_339114928.1">
    <property type="nucleotide sequence ID" value="NZ_JAYWLC010000016.1"/>
</dbReference>
<keyword evidence="6" id="KW-1133">Transmembrane helix</keyword>
<keyword evidence="6" id="KW-0472">Membrane</keyword>
<evidence type="ECO:0000259" key="9">
    <source>
        <dbReference type="PROSITE" id="PS50906"/>
    </source>
</evidence>
<evidence type="ECO:0000256" key="6">
    <source>
        <dbReference type="SAM" id="Phobius"/>
    </source>
</evidence>
<dbReference type="Gene3D" id="1.10.287.950">
    <property type="entry name" value="Methyl-accepting chemotaxis protein"/>
    <property type="match status" value="1"/>
</dbReference>
<accession>A0ABV1SJZ6</accession>
<dbReference type="Gene3D" id="1.20.120.1530">
    <property type="match status" value="1"/>
</dbReference>
<dbReference type="SMART" id="SM00283">
    <property type="entry name" value="MA"/>
    <property type="match status" value="1"/>
</dbReference>
<comment type="caution">
    <text evidence="10">The sequence shown here is derived from an EMBL/GenBank/DDBJ whole genome shotgun (WGS) entry which is preliminary data.</text>
</comment>
<keyword evidence="3" id="KW-0807">Transducer</keyword>
<dbReference type="InterPro" id="IPR010910">
    <property type="entry name" value="Nitrate/nitrite_sensing_bac"/>
</dbReference>
<dbReference type="Gene3D" id="6.10.340.10">
    <property type="match status" value="1"/>
</dbReference>
<feature type="domain" description="Methyl-accepting transducer" evidence="7">
    <location>
        <begin position="533"/>
        <end position="762"/>
    </location>
</feature>
<feature type="transmembrane region" description="Helical" evidence="6">
    <location>
        <begin position="309"/>
        <end position="330"/>
    </location>
</feature>
<feature type="coiled-coil region" evidence="4">
    <location>
        <begin position="385"/>
        <end position="422"/>
    </location>
</feature>
<dbReference type="PROSITE" id="PS50906">
    <property type="entry name" value="NIT"/>
    <property type="match status" value="1"/>
</dbReference>
<dbReference type="InterPro" id="IPR003660">
    <property type="entry name" value="HAMP_dom"/>
</dbReference>
<evidence type="ECO:0000256" key="1">
    <source>
        <dbReference type="ARBA" id="ARBA00022500"/>
    </source>
</evidence>
<keyword evidence="6" id="KW-0812">Transmembrane</keyword>
<evidence type="ECO:0000256" key="2">
    <source>
        <dbReference type="ARBA" id="ARBA00029447"/>
    </source>
</evidence>
<gene>
    <name evidence="10" type="ORF">VSX56_15720</name>
</gene>
<feature type="domain" description="HAMP" evidence="8">
    <location>
        <begin position="335"/>
        <end position="387"/>
    </location>
</feature>
<evidence type="ECO:0000256" key="5">
    <source>
        <dbReference type="SAM" id="MobiDB-lite"/>
    </source>
</evidence>
<dbReference type="Proteomes" id="UP001438953">
    <property type="component" value="Unassembled WGS sequence"/>
</dbReference>
<dbReference type="CDD" id="cd11386">
    <property type="entry name" value="MCP_signal"/>
    <property type="match status" value="1"/>
</dbReference>
<evidence type="ECO:0000259" key="7">
    <source>
        <dbReference type="PROSITE" id="PS50111"/>
    </source>
</evidence>
<keyword evidence="11" id="KW-1185">Reference proteome</keyword>
<dbReference type="CDD" id="cd06225">
    <property type="entry name" value="HAMP"/>
    <property type="match status" value="1"/>
</dbReference>
<feature type="compositionally biased region" description="Basic and acidic residues" evidence="5">
    <location>
        <begin position="581"/>
        <end position="590"/>
    </location>
</feature>
<sequence>MSAPSRPVFLHQKVSRLIMVPLFAVVVFSAAMITQRISNALDAQTLTHLMRFASSLSNLVHEQQKERGATSIYLSSKGATFAEELAAQRALTDERVREVAQVGSAVADGLPPELASSYAEIQAQIAKHDAVRAQVDDLAIPVPDALGHYTKINGDTIAMLGQLTEMGLNADMAKRLSAFTSFMAAKERAGIERAIGSGGFALGRFDTARLGTLHRLISQQDMGFAFFRQFATPEQVAAFATLENGSAFTRVNELRAIAFAYPDTGSVEGITPKEFFDATTTRIGQLKTFEDSLGSNINEVATAYRNHQLWLLLLNTLAMLAATAVILVIARRITRSMVQEVTNISQRAAKMATGDLESDMPMTTIVEFDRINEAIEAFRSSILTARAKEETHAKEELAREHAERERSEVLRLEERRASEQALAETTAKRAADEAIAKDVRDVVNACASGDFTKRIPLEGKDGIMADLCQGLNEIGASVEQGLGEVERSMQTFARGDFTYRMPETLRGSFRRIAQSSNQAAEALSATMQSIAASSQRIESSTREISDASADLARRSEKNAAVLEETTSALTEMSASVSSSSRELDETQKTVTDINERAERGHEVVVDAIAAMSSIENSSAKIERVLQVIDDIAFQTNLLALNAGVEAARAGEAGRGFAVVASEVRALAQRSADASQEIGTMISTSSADVQRGVSMVNSTGRALEEIVQGVRDIRSRIEGIVGATRETTIGIKEISNATLELDQTTQKNAAMFEETNAAITTLRNETQALSAELGTFKIDTGDVELFDEPNRMAS</sequence>
<dbReference type="InterPro" id="IPR051310">
    <property type="entry name" value="MCP_chemotaxis"/>
</dbReference>
<proteinExistence type="inferred from homology"/>
<dbReference type="PRINTS" id="PR00260">
    <property type="entry name" value="CHEMTRNSDUCR"/>
</dbReference>
<dbReference type="PANTHER" id="PTHR43531:SF11">
    <property type="entry name" value="METHYL-ACCEPTING CHEMOTAXIS PROTEIN 3"/>
    <property type="match status" value="1"/>
</dbReference>
<feature type="region of interest" description="Disordered" evidence="5">
    <location>
        <begin position="571"/>
        <end position="590"/>
    </location>
</feature>
<comment type="similarity">
    <text evidence="2">Belongs to the methyl-accepting chemotaxis (MCP) protein family.</text>
</comment>
<dbReference type="PANTHER" id="PTHR43531">
    <property type="entry name" value="PROTEIN ICFG"/>
    <property type="match status" value="1"/>
</dbReference>
<dbReference type="PROSITE" id="PS50885">
    <property type="entry name" value="HAMP"/>
    <property type="match status" value="2"/>
</dbReference>
<dbReference type="SUPFAM" id="SSF58104">
    <property type="entry name" value="Methyl-accepting chemotaxis protein (MCP) signaling domain"/>
    <property type="match status" value="1"/>
</dbReference>
<organism evidence="10 11">
    <name type="scientific">Thioclava kandeliae</name>
    <dbReference type="NCBI Taxonomy" id="3070818"/>
    <lineage>
        <taxon>Bacteria</taxon>
        <taxon>Pseudomonadati</taxon>
        <taxon>Pseudomonadota</taxon>
        <taxon>Alphaproteobacteria</taxon>
        <taxon>Rhodobacterales</taxon>
        <taxon>Paracoccaceae</taxon>
        <taxon>Thioclava</taxon>
    </lineage>
</organism>
<evidence type="ECO:0000313" key="10">
    <source>
        <dbReference type="EMBL" id="MER5173218.1"/>
    </source>
</evidence>
<feature type="domain" description="HAMP" evidence="8">
    <location>
        <begin position="476"/>
        <end position="528"/>
    </location>
</feature>
<dbReference type="PROSITE" id="PS50111">
    <property type="entry name" value="CHEMOTAXIS_TRANSDUC_2"/>
    <property type="match status" value="1"/>
</dbReference>
<feature type="domain" description="NIT" evidence="9">
    <location>
        <begin position="54"/>
        <end position="304"/>
    </location>
</feature>
<dbReference type="InterPro" id="IPR004089">
    <property type="entry name" value="MCPsignal_dom"/>
</dbReference>
<protein>
    <submittedName>
        <fullName evidence="10">Nitrate- and nitrite sensing domain-containing protein</fullName>
    </submittedName>
</protein>
<evidence type="ECO:0000313" key="11">
    <source>
        <dbReference type="Proteomes" id="UP001438953"/>
    </source>
</evidence>
<keyword evidence="4" id="KW-0175">Coiled coil</keyword>
<dbReference type="Pfam" id="PF00015">
    <property type="entry name" value="MCPsignal"/>
    <property type="match status" value="1"/>
</dbReference>
<dbReference type="Pfam" id="PF00672">
    <property type="entry name" value="HAMP"/>
    <property type="match status" value="2"/>
</dbReference>
<keyword evidence="1" id="KW-0145">Chemotaxis</keyword>
<dbReference type="EMBL" id="JAYWLC010000016">
    <property type="protein sequence ID" value="MER5173218.1"/>
    <property type="molecule type" value="Genomic_DNA"/>
</dbReference>
<dbReference type="Pfam" id="PF08376">
    <property type="entry name" value="NIT"/>
    <property type="match status" value="1"/>
</dbReference>
<evidence type="ECO:0000256" key="4">
    <source>
        <dbReference type="SAM" id="Coils"/>
    </source>
</evidence>
<dbReference type="SMART" id="SM00304">
    <property type="entry name" value="HAMP"/>
    <property type="match status" value="2"/>
</dbReference>
<dbReference type="InterPro" id="IPR004090">
    <property type="entry name" value="Chemotax_Me-accpt_rcpt"/>
</dbReference>
<dbReference type="InterPro" id="IPR013587">
    <property type="entry name" value="Nitrate/nitrite_sensing"/>
</dbReference>